<organism evidence="1 2">
    <name type="scientific">Marinobacterium nitratireducens</name>
    <dbReference type="NCBI Taxonomy" id="518897"/>
    <lineage>
        <taxon>Bacteria</taxon>
        <taxon>Pseudomonadati</taxon>
        <taxon>Pseudomonadota</taxon>
        <taxon>Gammaproteobacteria</taxon>
        <taxon>Oceanospirillales</taxon>
        <taxon>Oceanospirillaceae</taxon>
        <taxon>Marinobacterium</taxon>
    </lineage>
</organism>
<dbReference type="RefSeq" id="WP_188863017.1">
    <property type="nucleotide sequence ID" value="NZ_BMLT01000021.1"/>
</dbReference>
<dbReference type="EMBL" id="BMLT01000021">
    <property type="protein sequence ID" value="GGO89163.1"/>
    <property type="molecule type" value="Genomic_DNA"/>
</dbReference>
<accession>A0A918DZ32</accession>
<comment type="caution">
    <text evidence="1">The sequence shown here is derived from an EMBL/GenBank/DDBJ whole genome shotgun (WGS) entry which is preliminary data.</text>
</comment>
<reference evidence="1 2" key="1">
    <citation type="journal article" date="2014" name="Int. J. Syst. Evol. Microbiol.">
        <title>Complete genome sequence of Corynebacterium casei LMG S-19264T (=DSM 44701T), isolated from a smear-ripened cheese.</title>
        <authorList>
            <consortium name="US DOE Joint Genome Institute (JGI-PGF)"/>
            <person name="Walter F."/>
            <person name="Albersmeier A."/>
            <person name="Kalinowski J."/>
            <person name="Ruckert C."/>
        </authorList>
    </citation>
    <scope>NUCLEOTIDE SEQUENCE [LARGE SCALE GENOMIC DNA]</scope>
    <source>
        <strain evidence="1 2">CGMCC 1.7286</strain>
    </source>
</reference>
<protein>
    <submittedName>
        <fullName evidence="1">Uncharacterized protein</fullName>
    </submittedName>
</protein>
<name>A0A918DZ32_9GAMM</name>
<sequence>MSAESNHWYRRDRAEEDRSAAVDARELAIAYKADAFREHGFLWVGGDIMDMDAAYQLIWDGAAYTEHCRAKNEAATTAELERLARECKPLIKRELEIAILTIAALAVDKELEAA</sequence>
<evidence type="ECO:0000313" key="1">
    <source>
        <dbReference type="EMBL" id="GGO89163.1"/>
    </source>
</evidence>
<proteinExistence type="predicted"/>
<dbReference type="AlphaFoldDB" id="A0A918DZ32"/>
<dbReference type="Proteomes" id="UP000599578">
    <property type="component" value="Unassembled WGS sequence"/>
</dbReference>
<evidence type="ECO:0000313" key="2">
    <source>
        <dbReference type="Proteomes" id="UP000599578"/>
    </source>
</evidence>
<keyword evidence="2" id="KW-1185">Reference proteome</keyword>
<gene>
    <name evidence="1" type="ORF">GCM10011348_46270</name>
</gene>